<proteinExistence type="predicted"/>
<dbReference type="InterPro" id="IPR002734">
    <property type="entry name" value="RibDG_C"/>
</dbReference>
<feature type="domain" description="Bacterial bifunctional deaminase-reductase C-terminal" evidence="1">
    <location>
        <begin position="4"/>
        <end position="182"/>
    </location>
</feature>
<evidence type="ECO:0000259" key="1">
    <source>
        <dbReference type="Pfam" id="PF01872"/>
    </source>
</evidence>
<dbReference type="EMBL" id="JELY01001485">
    <property type="protein sequence ID" value="KYF55614.1"/>
    <property type="molecule type" value="Genomic_DNA"/>
</dbReference>
<dbReference type="GO" id="GO:0008703">
    <property type="term" value="F:5-amino-6-(5-phosphoribosylamino)uracil reductase activity"/>
    <property type="evidence" value="ECO:0007669"/>
    <property type="project" value="InterPro"/>
</dbReference>
<dbReference type="Pfam" id="PF01872">
    <property type="entry name" value="RibD_C"/>
    <property type="match status" value="1"/>
</dbReference>
<dbReference type="AlphaFoldDB" id="A0A150PIV8"/>
<dbReference type="Proteomes" id="UP000075420">
    <property type="component" value="Unassembled WGS sequence"/>
</dbReference>
<dbReference type="Gene3D" id="3.40.430.10">
    <property type="entry name" value="Dihydrofolate Reductase, subunit A"/>
    <property type="match status" value="1"/>
</dbReference>
<dbReference type="PANTHER" id="PTHR38011:SF11">
    <property type="entry name" value="2,5-DIAMINO-6-RIBOSYLAMINO-4(3H)-PYRIMIDINONE 5'-PHOSPHATE REDUCTASE"/>
    <property type="match status" value="1"/>
</dbReference>
<evidence type="ECO:0000313" key="3">
    <source>
        <dbReference type="Proteomes" id="UP000075420"/>
    </source>
</evidence>
<dbReference type="PANTHER" id="PTHR38011">
    <property type="entry name" value="DIHYDROFOLATE REDUCTASE FAMILY PROTEIN (AFU_ORTHOLOGUE AFUA_8G06820)"/>
    <property type="match status" value="1"/>
</dbReference>
<organism evidence="2 3">
    <name type="scientific">Sorangium cellulosum</name>
    <name type="common">Polyangium cellulosum</name>
    <dbReference type="NCBI Taxonomy" id="56"/>
    <lineage>
        <taxon>Bacteria</taxon>
        <taxon>Pseudomonadati</taxon>
        <taxon>Myxococcota</taxon>
        <taxon>Polyangia</taxon>
        <taxon>Polyangiales</taxon>
        <taxon>Polyangiaceae</taxon>
        <taxon>Sorangium</taxon>
    </lineage>
</organism>
<comment type="caution">
    <text evidence="2">The sequence shown here is derived from an EMBL/GenBank/DDBJ whole genome shotgun (WGS) entry which is preliminary data.</text>
</comment>
<dbReference type="InterPro" id="IPR050765">
    <property type="entry name" value="Riboflavin_Biosynth_HTPR"/>
</dbReference>
<gene>
    <name evidence="2" type="ORF">BE08_19230</name>
</gene>
<accession>A0A150PIV8</accession>
<dbReference type="InterPro" id="IPR024072">
    <property type="entry name" value="DHFR-like_dom_sf"/>
</dbReference>
<evidence type="ECO:0000313" key="2">
    <source>
        <dbReference type="EMBL" id="KYF55614.1"/>
    </source>
</evidence>
<sequence>MRRLTVFENVSLDGYFVDARGDMSWAHASSAGDPEWARFTSENARNGRGTLLFGRKTYELMAGFWTTEAARQQMPEVAEGMARMEKLVVSRTLEQVGWTNAAVLRGDLVERIAAMKQGSGEPILVMGSGTIVAQLARAGLIDGYTFVIVPIVLGGGRTLFEGLDHAIALRRVSERTFENGNIVATYAPR</sequence>
<dbReference type="GO" id="GO:0009231">
    <property type="term" value="P:riboflavin biosynthetic process"/>
    <property type="evidence" value="ECO:0007669"/>
    <property type="project" value="InterPro"/>
</dbReference>
<reference evidence="2 3" key="1">
    <citation type="submission" date="2014-02" db="EMBL/GenBank/DDBJ databases">
        <title>The small core and large imbalanced accessory genome model reveals a collaborative survival strategy of Sorangium cellulosum strains in nature.</title>
        <authorList>
            <person name="Han K."/>
            <person name="Peng R."/>
            <person name="Blom J."/>
            <person name="Li Y.-Z."/>
        </authorList>
    </citation>
    <scope>NUCLEOTIDE SEQUENCE [LARGE SCALE GENOMIC DNA]</scope>
    <source>
        <strain evidence="2 3">So0157-25</strain>
    </source>
</reference>
<dbReference type="SUPFAM" id="SSF53597">
    <property type="entry name" value="Dihydrofolate reductase-like"/>
    <property type="match status" value="1"/>
</dbReference>
<name>A0A150PIV8_SORCE</name>
<protein>
    <recommendedName>
        <fullName evidence="1">Bacterial bifunctional deaminase-reductase C-terminal domain-containing protein</fullName>
    </recommendedName>
</protein>